<dbReference type="AlphaFoldDB" id="A0A382ZEW2"/>
<name>A0A382ZEW2_9ZZZZ</name>
<protein>
    <submittedName>
        <fullName evidence="1">Uncharacterized protein</fullName>
    </submittedName>
</protein>
<reference evidence="1" key="1">
    <citation type="submission" date="2018-05" db="EMBL/GenBank/DDBJ databases">
        <authorList>
            <person name="Lanie J.A."/>
            <person name="Ng W.-L."/>
            <person name="Kazmierczak K.M."/>
            <person name="Andrzejewski T.M."/>
            <person name="Davidsen T.M."/>
            <person name="Wayne K.J."/>
            <person name="Tettelin H."/>
            <person name="Glass J.I."/>
            <person name="Rusch D."/>
            <person name="Podicherti R."/>
            <person name="Tsui H.-C.T."/>
            <person name="Winkler M.E."/>
        </authorList>
    </citation>
    <scope>NUCLEOTIDE SEQUENCE</scope>
</reference>
<gene>
    <name evidence="1" type="ORF">METZ01_LOCUS446479</name>
</gene>
<sequence>VIKSAKVANFLSFSEKMTLNLEQVLEGFEKIHGDTYDYSQVVYTGNRFNVTIICPKHGPFEQAPNNHLAGSGCPVCGRISLTEKSTHTQEQVIGKFREVHGDTYDYSRVEYSGNSIKVTIVCHEHGPFEQPPSSHKSGQGCPGCSTLGFRNEQPGYYYCLSILGHGGHWWYKGGISGDPQRRAGQVQSSLLDKGLQLDVEVVDSIRFERGVDARNLESKLLGVEDIRTFTIERFDGSRELFSYNPIEFARARGWV</sequence>
<organism evidence="1">
    <name type="scientific">marine metagenome</name>
    <dbReference type="NCBI Taxonomy" id="408172"/>
    <lineage>
        <taxon>unclassified sequences</taxon>
        <taxon>metagenomes</taxon>
        <taxon>ecological metagenomes</taxon>
    </lineage>
</organism>
<evidence type="ECO:0000313" key="1">
    <source>
        <dbReference type="EMBL" id="SVD93625.1"/>
    </source>
</evidence>
<proteinExistence type="predicted"/>
<accession>A0A382ZEW2</accession>
<dbReference type="EMBL" id="UINC01183069">
    <property type="protein sequence ID" value="SVD93625.1"/>
    <property type="molecule type" value="Genomic_DNA"/>
</dbReference>
<feature type="non-terminal residue" evidence="1">
    <location>
        <position position="1"/>
    </location>
</feature>